<reference evidence="10 11" key="1">
    <citation type="submission" date="2019-04" db="EMBL/GenBank/DDBJ databases">
        <authorList>
            <person name="Feng G."/>
            <person name="Zhang J."/>
            <person name="Zhu H."/>
        </authorList>
    </citation>
    <scope>NUCLEOTIDE SEQUENCE [LARGE SCALE GENOMIC DNA]</scope>
    <source>
        <strain evidence="10 11">92R-1</strain>
    </source>
</reference>
<evidence type="ECO:0000256" key="4">
    <source>
        <dbReference type="ARBA" id="ARBA00022692"/>
    </source>
</evidence>
<feature type="transmembrane region" description="Helical" evidence="9">
    <location>
        <begin position="20"/>
        <end position="37"/>
    </location>
</feature>
<keyword evidence="2" id="KW-0813">Transport</keyword>
<dbReference type="Pfam" id="PF25539">
    <property type="entry name" value="Bestrophin_2"/>
    <property type="match status" value="1"/>
</dbReference>
<feature type="transmembrane region" description="Helical" evidence="9">
    <location>
        <begin position="261"/>
        <end position="281"/>
    </location>
</feature>
<feature type="transmembrane region" description="Helical" evidence="9">
    <location>
        <begin position="43"/>
        <end position="62"/>
    </location>
</feature>
<dbReference type="RefSeq" id="WP_135436891.1">
    <property type="nucleotide sequence ID" value="NZ_SRLA01000007.1"/>
</dbReference>
<gene>
    <name evidence="10" type="ORF">EU556_24590</name>
</gene>
<dbReference type="InterPro" id="IPR044669">
    <property type="entry name" value="YneE/VCCN1/2-like"/>
</dbReference>
<dbReference type="PANTHER" id="PTHR33281">
    <property type="entry name" value="UPF0187 PROTEIN YNEE"/>
    <property type="match status" value="1"/>
</dbReference>
<keyword evidence="3" id="KW-1003">Cell membrane</keyword>
<keyword evidence="4 9" id="KW-0812">Transmembrane</keyword>
<keyword evidence="6" id="KW-0406">Ion transport</keyword>
<dbReference type="PANTHER" id="PTHR33281:SF19">
    <property type="entry name" value="VOLTAGE-DEPENDENT ANION CHANNEL-FORMING PROTEIN YNEE"/>
    <property type="match status" value="1"/>
</dbReference>
<evidence type="ECO:0000256" key="6">
    <source>
        <dbReference type="ARBA" id="ARBA00023065"/>
    </source>
</evidence>
<sequence>MHAGRHFTLTEVLVWTRRQIFMVLILALVPTALYAGLGWHWLALPWVPIALVGTATAFVVGFKNNATYSRLWEARQVWGSIVNTSRALAVIVRDCVDDAPANGPGFLNAREQLVHRHLAWLTALRYQLREPRVWENMNQPANVEYSRKYHIAERETTLADELSRYLSPADAAYVLSKKNRATHLLALQSKQLKELLDAGHLDRLLHLQLVPLVVDLYDQLGKCERLKNFPYPRQFATINLFFVRLFAGLVPFGLLQEFEKLGGYAVWLTVPFSALVAWIFLAMERAGETAENPFEGGPNDVPITALARTIEIDLRELLDEPEIPAALQPVNNILL</sequence>
<dbReference type="OrthoDB" id="445589at2"/>
<protein>
    <submittedName>
        <fullName evidence="10">Multidrug transporter</fullName>
    </submittedName>
</protein>
<dbReference type="GO" id="GO:0005254">
    <property type="term" value="F:chloride channel activity"/>
    <property type="evidence" value="ECO:0007669"/>
    <property type="project" value="InterPro"/>
</dbReference>
<evidence type="ECO:0000256" key="1">
    <source>
        <dbReference type="ARBA" id="ARBA00004651"/>
    </source>
</evidence>
<evidence type="ECO:0000256" key="2">
    <source>
        <dbReference type="ARBA" id="ARBA00022448"/>
    </source>
</evidence>
<comment type="caution">
    <text evidence="10">The sequence shown here is derived from an EMBL/GenBank/DDBJ whole genome shotgun (WGS) entry which is preliminary data.</text>
</comment>
<organism evidence="10 11">
    <name type="scientific">Hymenobacter fodinae</name>
    <dbReference type="NCBI Taxonomy" id="2510796"/>
    <lineage>
        <taxon>Bacteria</taxon>
        <taxon>Pseudomonadati</taxon>
        <taxon>Bacteroidota</taxon>
        <taxon>Cytophagia</taxon>
        <taxon>Cytophagales</taxon>
        <taxon>Hymenobacteraceae</taxon>
        <taxon>Hymenobacter</taxon>
    </lineage>
</organism>
<dbReference type="EMBL" id="SRLA01000007">
    <property type="protein sequence ID" value="TGE03791.1"/>
    <property type="molecule type" value="Genomic_DNA"/>
</dbReference>
<keyword evidence="7 9" id="KW-0472">Membrane</keyword>
<feature type="transmembrane region" description="Helical" evidence="9">
    <location>
        <begin position="235"/>
        <end position="255"/>
    </location>
</feature>
<comment type="similarity">
    <text evidence="8">Belongs to the anion channel-forming bestrophin (TC 1.A.46) family.</text>
</comment>
<accession>A0A4Z0NZ15</accession>
<evidence type="ECO:0000313" key="11">
    <source>
        <dbReference type="Proteomes" id="UP000298337"/>
    </source>
</evidence>
<evidence type="ECO:0000256" key="5">
    <source>
        <dbReference type="ARBA" id="ARBA00022989"/>
    </source>
</evidence>
<keyword evidence="11" id="KW-1185">Reference proteome</keyword>
<dbReference type="Proteomes" id="UP000298337">
    <property type="component" value="Unassembled WGS sequence"/>
</dbReference>
<proteinExistence type="inferred from homology"/>
<evidence type="ECO:0000256" key="8">
    <source>
        <dbReference type="ARBA" id="ARBA00034708"/>
    </source>
</evidence>
<evidence type="ECO:0000313" key="10">
    <source>
        <dbReference type="EMBL" id="TGE03791.1"/>
    </source>
</evidence>
<name>A0A4Z0NZ15_9BACT</name>
<comment type="subcellular location">
    <subcellularLocation>
        <location evidence="1">Cell membrane</location>
        <topology evidence="1">Multi-pass membrane protein</topology>
    </subcellularLocation>
</comment>
<evidence type="ECO:0000256" key="9">
    <source>
        <dbReference type="SAM" id="Phobius"/>
    </source>
</evidence>
<evidence type="ECO:0000256" key="3">
    <source>
        <dbReference type="ARBA" id="ARBA00022475"/>
    </source>
</evidence>
<keyword evidence="5 9" id="KW-1133">Transmembrane helix</keyword>
<dbReference type="AlphaFoldDB" id="A0A4Z0NZ15"/>
<evidence type="ECO:0000256" key="7">
    <source>
        <dbReference type="ARBA" id="ARBA00023136"/>
    </source>
</evidence>
<dbReference type="GO" id="GO:0005886">
    <property type="term" value="C:plasma membrane"/>
    <property type="evidence" value="ECO:0007669"/>
    <property type="project" value="UniProtKB-SubCell"/>
</dbReference>